<name>A0ACB9F8J1_CICIN</name>
<protein>
    <submittedName>
        <fullName evidence="1">Uncharacterized protein</fullName>
    </submittedName>
</protein>
<proteinExistence type="predicted"/>
<reference evidence="2" key="1">
    <citation type="journal article" date="2022" name="Mol. Ecol. Resour.">
        <title>The genomes of chicory, endive, great burdock and yacon provide insights into Asteraceae palaeo-polyploidization history and plant inulin production.</title>
        <authorList>
            <person name="Fan W."/>
            <person name="Wang S."/>
            <person name="Wang H."/>
            <person name="Wang A."/>
            <person name="Jiang F."/>
            <person name="Liu H."/>
            <person name="Zhao H."/>
            <person name="Xu D."/>
            <person name="Zhang Y."/>
        </authorList>
    </citation>
    <scope>NUCLEOTIDE SEQUENCE [LARGE SCALE GENOMIC DNA]</scope>
    <source>
        <strain evidence="2">cv. Punajuju</strain>
    </source>
</reference>
<organism evidence="1 2">
    <name type="scientific">Cichorium intybus</name>
    <name type="common">Chicory</name>
    <dbReference type="NCBI Taxonomy" id="13427"/>
    <lineage>
        <taxon>Eukaryota</taxon>
        <taxon>Viridiplantae</taxon>
        <taxon>Streptophyta</taxon>
        <taxon>Embryophyta</taxon>
        <taxon>Tracheophyta</taxon>
        <taxon>Spermatophyta</taxon>
        <taxon>Magnoliopsida</taxon>
        <taxon>eudicotyledons</taxon>
        <taxon>Gunneridae</taxon>
        <taxon>Pentapetalae</taxon>
        <taxon>asterids</taxon>
        <taxon>campanulids</taxon>
        <taxon>Asterales</taxon>
        <taxon>Asteraceae</taxon>
        <taxon>Cichorioideae</taxon>
        <taxon>Cichorieae</taxon>
        <taxon>Cichoriinae</taxon>
        <taxon>Cichorium</taxon>
    </lineage>
</organism>
<evidence type="ECO:0000313" key="2">
    <source>
        <dbReference type="Proteomes" id="UP001055811"/>
    </source>
</evidence>
<gene>
    <name evidence="1" type="ORF">L2E82_17189</name>
</gene>
<dbReference type="Proteomes" id="UP001055811">
    <property type="component" value="Linkage Group LG03"/>
</dbReference>
<comment type="caution">
    <text evidence="1">The sequence shown here is derived from an EMBL/GenBank/DDBJ whole genome shotgun (WGS) entry which is preliminary data.</text>
</comment>
<reference evidence="1 2" key="2">
    <citation type="journal article" date="2022" name="Mol. Ecol. Resour.">
        <title>The genomes of chicory, endive, great burdock and yacon provide insights into Asteraceae paleo-polyploidization history and plant inulin production.</title>
        <authorList>
            <person name="Fan W."/>
            <person name="Wang S."/>
            <person name="Wang H."/>
            <person name="Wang A."/>
            <person name="Jiang F."/>
            <person name="Liu H."/>
            <person name="Zhao H."/>
            <person name="Xu D."/>
            <person name="Zhang Y."/>
        </authorList>
    </citation>
    <scope>NUCLEOTIDE SEQUENCE [LARGE SCALE GENOMIC DNA]</scope>
    <source>
        <strain evidence="2">cv. Punajuju</strain>
        <tissue evidence="1">Leaves</tissue>
    </source>
</reference>
<sequence>MAMEGVVIDCHSVNAWEEQFQQHIDSEKLLVVDFTASWCGPCRVIAPVFAEYAKKKPHVTFLKVDVDEVKSIAQNYSVEAMPTFMFFKKGEIVDKIVGAQKDDLRACIVKHAEVATTVSA</sequence>
<accession>A0ACB9F8J1</accession>
<keyword evidence="2" id="KW-1185">Reference proteome</keyword>
<dbReference type="EMBL" id="CM042011">
    <property type="protein sequence ID" value="KAI3767103.1"/>
    <property type="molecule type" value="Genomic_DNA"/>
</dbReference>
<evidence type="ECO:0000313" key="1">
    <source>
        <dbReference type="EMBL" id="KAI3767103.1"/>
    </source>
</evidence>